<keyword evidence="1" id="KW-0472">Membrane</keyword>
<name>A0ABP7VJC8_9BACI</name>
<evidence type="ECO:0000256" key="1">
    <source>
        <dbReference type="SAM" id="Phobius"/>
    </source>
</evidence>
<evidence type="ECO:0000313" key="2">
    <source>
        <dbReference type="EMBL" id="GAA4068033.1"/>
    </source>
</evidence>
<organism evidence="2 3">
    <name type="scientific">Amphibacillus indicireducens</name>
    <dbReference type="NCBI Taxonomy" id="1076330"/>
    <lineage>
        <taxon>Bacteria</taxon>
        <taxon>Bacillati</taxon>
        <taxon>Bacillota</taxon>
        <taxon>Bacilli</taxon>
        <taxon>Bacillales</taxon>
        <taxon>Bacillaceae</taxon>
        <taxon>Amphibacillus</taxon>
    </lineage>
</organism>
<dbReference type="Proteomes" id="UP001501734">
    <property type="component" value="Unassembled WGS sequence"/>
</dbReference>
<dbReference type="EMBL" id="BAABDL010000067">
    <property type="protein sequence ID" value="GAA4068033.1"/>
    <property type="molecule type" value="Genomic_DNA"/>
</dbReference>
<feature type="transmembrane region" description="Helical" evidence="1">
    <location>
        <begin position="32"/>
        <end position="50"/>
    </location>
</feature>
<keyword evidence="1" id="KW-1133">Transmembrane helix</keyword>
<keyword evidence="1" id="KW-0812">Transmembrane</keyword>
<reference evidence="3" key="1">
    <citation type="journal article" date="2019" name="Int. J. Syst. Evol. Microbiol.">
        <title>The Global Catalogue of Microorganisms (GCM) 10K type strain sequencing project: providing services to taxonomists for standard genome sequencing and annotation.</title>
        <authorList>
            <consortium name="The Broad Institute Genomics Platform"/>
            <consortium name="The Broad Institute Genome Sequencing Center for Infectious Disease"/>
            <person name="Wu L."/>
            <person name="Ma J."/>
        </authorList>
    </citation>
    <scope>NUCLEOTIDE SEQUENCE [LARGE SCALE GENOMIC DNA]</scope>
    <source>
        <strain evidence="3">JCM 17250</strain>
    </source>
</reference>
<accession>A0ABP7VJC8</accession>
<keyword evidence="3" id="KW-1185">Reference proteome</keyword>
<comment type="caution">
    <text evidence="2">The sequence shown here is derived from an EMBL/GenBank/DDBJ whole genome shotgun (WGS) entry which is preliminary data.</text>
</comment>
<proteinExistence type="predicted"/>
<sequence length="213" mass="23995">MLCKNTVFIISNYCLLYNINEMSFFNKNGGVFIKKLLMSVILFTLLWSVLIPNTTQVSAITSDENLVTPSCATCDYKYWRITSTSYIGKVYDTTRTFWDEYYSSINGTQHGLTISYNQKATVSGSFSISYAAIGVSIGITPGTSYPVAYTSMSPHTKKGETWAAYYRKGNKKHKINQKEYHRVYSTGKDAPTGKSKTGYVYEPAAGRVDWVKR</sequence>
<protein>
    <submittedName>
        <fullName evidence="2">Uncharacterized protein</fullName>
    </submittedName>
</protein>
<gene>
    <name evidence="2" type="ORF">GCM10022410_12640</name>
</gene>
<evidence type="ECO:0000313" key="3">
    <source>
        <dbReference type="Proteomes" id="UP001501734"/>
    </source>
</evidence>